<reference evidence="2 3" key="1">
    <citation type="journal article" date="2019" name="Sci. Rep.">
        <title>Orb-weaving spider Araneus ventricosus genome elucidates the spidroin gene catalogue.</title>
        <authorList>
            <person name="Kono N."/>
            <person name="Nakamura H."/>
            <person name="Ohtoshi R."/>
            <person name="Moran D.A.P."/>
            <person name="Shinohara A."/>
            <person name="Yoshida Y."/>
            <person name="Fujiwara M."/>
            <person name="Mori M."/>
            <person name="Tomita M."/>
            <person name="Arakawa K."/>
        </authorList>
    </citation>
    <scope>NUCLEOTIDE SEQUENCE [LARGE SCALE GENOMIC DNA]</scope>
</reference>
<evidence type="ECO:0000256" key="1">
    <source>
        <dbReference type="SAM" id="MobiDB-lite"/>
    </source>
</evidence>
<protein>
    <submittedName>
        <fullName evidence="2">Uncharacterized protein</fullName>
    </submittedName>
</protein>
<proteinExistence type="predicted"/>
<dbReference type="AlphaFoldDB" id="A0A4Y2M910"/>
<sequence length="96" mass="10600">MGKKNLSSKSKTYEIWSKWIRSGGIQKNSKSKTPSADSNLGPRCESSWKTIVLLRLGPSVEARNETRIPPYGGRGELSGRNSATLNLDSKQTLEHP</sequence>
<organism evidence="2 3">
    <name type="scientific">Araneus ventricosus</name>
    <name type="common">Orbweaver spider</name>
    <name type="synonym">Epeira ventricosa</name>
    <dbReference type="NCBI Taxonomy" id="182803"/>
    <lineage>
        <taxon>Eukaryota</taxon>
        <taxon>Metazoa</taxon>
        <taxon>Ecdysozoa</taxon>
        <taxon>Arthropoda</taxon>
        <taxon>Chelicerata</taxon>
        <taxon>Arachnida</taxon>
        <taxon>Araneae</taxon>
        <taxon>Araneomorphae</taxon>
        <taxon>Entelegynae</taxon>
        <taxon>Araneoidea</taxon>
        <taxon>Araneidae</taxon>
        <taxon>Araneus</taxon>
    </lineage>
</organism>
<name>A0A4Y2M910_ARAVE</name>
<evidence type="ECO:0000313" key="3">
    <source>
        <dbReference type="Proteomes" id="UP000499080"/>
    </source>
</evidence>
<keyword evidence="3" id="KW-1185">Reference proteome</keyword>
<dbReference type="Proteomes" id="UP000499080">
    <property type="component" value="Unassembled WGS sequence"/>
</dbReference>
<feature type="compositionally biased region" description="Polar residues" evidence="1">
    <location>
        <begin position="79"/>
        <end position="90"/>
    </location>
</feature>
<comment type="caution">
    <text evidence="2">The sequence shown here is derived from an EMBL/GenBank/DDBJ whole genome shotgun (WGS) entry which is preliminary data.</text>
</comment>
<gene>
    <name evidence="2" type="ORF">AVEN_5424_1</name>
</gene>
<feature type="region of interest" description="Disordered" evidence="1">
    <location>
        <begin position="63"/>
        <end position="96"/>
    </location>
</feature>
<dbReference type="EMBL" id="BGPR01006937">
    <property type="protein sequence ID" value="GBN23033.1"/>
    <property type="molecule type" value="Genomic_DNA"/>
</dbReference>
<accession>A0A4Y2M910</accession>
<evidence type="ECO:0000313" key="2">
    <source>
        <dbReference type="EMBL" id="GBN23033.1"/>
    </source>
</evidence>